<feature type="signal peptide" evidence="9">
    <location>
        <begin position="1"/>
        <end position="20"/>
    </location>
</feature>
<evidence type="ECO:0000256" key="1">
    <source>
        <dbReference type="ARBA" id="ARBA00004251"/>
    </source>
</evidence>
<dbReference type="GO" id="GO:0030368">
    <property type="term" value="F:interleukin-17 receptor activity"/>
    <property type="evidence" value="ECO:0007669"/>
    <property type="project" value="InterPro"/>
</dbReference>
<keyword evidence="6" id="KW-0472">Membrane</keyword>
<reference evidence="11" key="2">
    <citation type="submission" date="2025-09" db="UniProtKB">
        <authorList>
            <consortium name="Ensembl"/>
        </authorList>
    </citation>
    <scope>IDENTIFICATION</scope>
</reference>
<dbReference type="Pfam" id="PF16556">
    <property type="entry name" value="IL17R_fnIII_D1"/>
    <property type="match status" value="1"/>
</dbReference>
<dbReference type="AlphaFoldDB" id="A0A3B3ZQH8"/>
<dbReference type="InterPro" id="IPR039465">
    <property type="entry name" value="IL-17_rcpt-like"/>
</dbReference>
<keyword evidence="8" id="KW-0325">Glycoprotein</keyword>
<keyword evidence="4 9" id="KW-0732">Signal</keyword>
<evidence type="ECO:0000256" key="5">
    <source>
        <dbReference type="ARBA" id="ARBA00022989"/>
    </source>
</evidence>
<evidence type="ECO:0000256" key="8">
    <source>
        <dbReference type="ARBA" id="ARBA00023180"/>
    </source>
</evidence>
<organism evidence="11 12">
    <name type="scientific">Periophthalmus magnuspinnatus</name>
    <dbReference type="NCBI Taxonomy" id="409849"/>
    <lineage>
        <taxon>Eukaryota</taxon>
        <taxon>Metazoa</taxon>
        <taxon>Chordata</taxon>
        <taxon>Craniata</taxon>
        <taxon>Vertebrata</taxon>
        <taxon>Euteleostomi</taxon>
        <taxon>Actinopterygii</taxon>
        <taxon>Neopterygii</taxon>
        <taxon>Teleostei</taxon>
        <taxon>Neoteleostei</taxon>
        <taxon>Acanthomorphata</taxon>
        <taxon>Gobiaria</taxon>
        <taxon>Gobiiformes</taxon>
        <taxon>Gobioidei</taxon>
        <taxon>Gobiidae</taxon>
        <taxon>Oxudercinae</taxon>
        <taxon>Periophthalmus</taxon>
    </lineage>
</organism>
<dbReference type="FunFam" id="3.40.50.11530:FF:000002">
    <property type="entry name" value="Interleukin 17 receptor A"/>
    <property type="match status" value="1"/>
</dbReference>
<keyword evidence="2" id="KW-1003">Cell membrane</keyword>
<keyword evidence="12" id="KW-1185">Reference proteome</keyword>
<evidence type="ECO:0000313" key="11">
    <source>
        <dbReference type="Ensembl" id="ENSPMGP00000006775.1"/>
    </source>
</evidence>
<keyword evidence="3" id="KW-0812">Transmembrane</keyword>
<dbReference type="GO" id="GO:0005886">
    <property type="term" value="C:plasma membrane"/>
    <property type="evidence" value="ECO:0007669"/>
    <property type="project" value="UniProtKB-SubCell"/>
</dbReference>
<comment type="subcellular location">
    <subcellularLocation>
        <location evidence="1">Cell membrane</location>
        <topology evidence="1">Single-pass type I membrane protein</topology>
    </subcellularLocation>
</comment>
<feature type="domain" description="SEFIR" evidence="10">
    <location>
        <begin position="288"/>
        <end position="444"/>
    </location>
</feature>
<accession>A0A3B3ZQH8</accession>
<dbReference type="InterPro" id="IPR038683">
    <property type="entry name" value="IL17RA/B_FnIII-like_1_sf"/>
</dbReference>
<dbReference type="Gene3D" id="3.40.50.11530">
    <property type="match status" value="1"/>
</dbReference>
<dbReference type="InterPro" id="IPR013568">
    <property type="entry name" value="SEFIR_dom"/>
</dbReference>
<dbReference type="PROSITE" id="PS51534">
    <property type="entry name" value="SEFIR"/>
    <property type="match status" value="1"/>
</dbReference>
<evidence type="ECO:0000256" key="4">
    <source>
        <dbReference type="ARBA" id="ARBA00022729"/>
    </source>
</evidence>
<dbReference type="Proteomes" id="UP000261520">
    <property type="component" value="Unplaced"/>
</dbReference>
<evidence type="ECO:0000256" key="6">
    <source>
        <dbReference type="ARBA" id="ARBA00023136"/>
    </source>
</evidence>
<dbReference type="Ensembl" id="ENSPMGT00000007207.1">
    <property type="protein sequence ID" value="ENSPMGP00000006775.1"/>
    <property type="gene ID" value="ENSPMGG00000005660.1"/>
</dbReference>
<name>A0A3B3ZQH8_9GOBI</name>
<evidence type="ECO:0000313" key="12">
    <source>
        <dbReference type="Proteomes" id="UP000261520"/>
    </source>
</evidence>
<evidence type="ECO:0000256" key="7">
    <source>
        <dbReference type="ARBA" id="ARBA00023170"/>
    </source>
</evidence>
<sequence>MFAIMFQVCFLWVVFTVASSLRTLNQRNDCTQQVSGRNCSEPLKVESQRAPAGPEWGSALMGVVLDREQFIPILNVSWRIAATGTILVLKGSQILVRDEKSNVAMCWEYFYNLTSVHNPDHDPWMFTLGLVVQPEHTYEVSVYNIPEHTVGDYRIVKKIAIPGCHDKIMKHSQKCRENGSLWVPGMSSHASLDRIQKLLFIVVSFKTSEYSERYDVSLKSPGVFSSETVLKVLIQPFFKQCNNDCWSAEQSFDYCFYFCIYVIYFLESESMPQSADNGTPESTPMAKQKRLLIIYSLDHPLYKNIVLKLCSFLMAKCGTEVVLDMLDSTRLGVVGGLQWLEWHKQQIEKSSDKILILCSRGVQAKWSAMCTGKEVQLREDVYSTVGDMLIPALCLMVPEFVKSPSFEKYIVAYFDSVSTEDDVPSPFNMTVRYKLMKQFEELFFRILDSEKYEMGRVNRIKGLSEEDYHLCPTGGALRKAIEDFHAYQMEHPQWFEEELIENAEMDSDSDFVSLCQNEASQIVSNLAPEATTLLISEQQEHLSVKI</sequence>
<evidence type="ECO:0000256" key="9">
    <source>
        <dbReference type="SAM" id="SignalP"/>
    </source>
</evidence>
<dbReference type="PANTHER" id="PTHR15583:SF22">
    <property type="entry name" value="INTERLEUKIN-17 RECEPTOR A-LIKE"/>
    <property type="match status" value="1"/>
</dbReference>
<feature type="chain" id="PRO_5017463814" description="SEFIR domain-containing protein" evidence="9">
    <location>
        <begin position="21"/>
        <end position="546"/>
    </location>
</feature>
<dbReference type="InterPro" id="IPR032356">
    <property type="entry name" value="IL17R_A/B_N"/>
</dbReference>
<dbReference type="Pfam" id="PF08357">
    <property type="entry name" value="SEFIR"/>
    <property type="match status" value="1"/>
</dbReference>
<protein>
    <recommendedName>
        <fullName evidence="10">SEFIR domain-containing protein</fullName>
    </recommendedName>
</protein>
<evidence type="ECO:0000259" key="10">
    <source>
        <dbReference type="PROSITE" id="PS51534"/>
    </source>
</evidence>
<dbReference type="PANTHER" id="PTHR15583">
    <property type="entry name" value="INTERLEUKIN-17 RECEPTOR"/>
    <property type="match status" value="1"/>
</dbReference>
<dbReference type="Gene3D" id="2.60.40.2160">
    <property type="entry name" value="Interleukin-17 receptor A/B, fibronectin-III-like domain 1"/>
    <property type="match status" value="1"/>
</dbReference>
<keyword evidence="7" id="KW-0675">Receptor</keyword>
<keyword evidence="5" id="KW-1133">Transmembrane helix</keyword>
<reference evidence="11" key="1">
    <citation type="submission" date="2025-08" db="UniProtKB">
        <authorList>
            <consortium name="Ensembl"/>
        </authorList>
    </citation>
    <scope>IDENTIFICATION</scope>
</reference>
<dbReference type="STRING" id="409849.ENSPMGP00000006775"/>
<evidence type="ECO:0000256" key="3">
    <source>
        <dbReference type="ARBA" id="ARBA00022692"/>
    </source>
</evidence>
<evidence type="ECO:0000256" key="2">
    <source>
        <dbReference type="ARBA" id="ARBA00022475"/>
    </source>
</evidence>
<proteinExistence type="predicted"/>